<feature type="transmembrane region" description="Helical" evidence="8">
    <location>
        <begin position="550"/>
        <end position="573"/>
    </location>
</feature>
<dbReference type="PROSITE" id="PS50110">
    <property type="entry name" value="RESPONSE_REGULATORY"/>
    <property type="match status" value="1"/>
</dbReference>
<feature type="transmembrane region" description="Helical" evidence="8">
    <location>
        <begin position="164"/>
        <end position="181"/>
    </location>
</feature>
<comment type="subcellular location">
    <subcellularLocation>
        <location evidence="1">Membrane</location>
        <topology evidence="1">Multi-pass membrane protein</topology>
    </subcellularLocation>
</comment>
<evidence type="ECO:0000256" key="6">
    <source>
        <dbReference type="ARBA" id="ARBA00023136"/>
    </source>
</evidence>
<evidence type="ECO:0000256" key="7">
    <source>
        <dbReference type="PROSITE-ProRule" id="PRU00169"/>
    </source>
</evidence>
<evidence type="ECO:0000313" key="11">
    <source>
        <dbReference type="Proteomes" id="UP000232133"/>
    </source>
</evidence>
<dbReference type="PANTHER" id="PTHR43867">
    <property type="entry name" value="CELLULOSE SYNTHASE CATALYTIC SUBUNIT A [UDP-FORMING]"/>
    <property type="match status" value="1"/>
</dbReference>
<proteinExistence type="predicted"/>
<dbReference type="GO" id="GO:0000160">
    <property type="term" value="P:phosphorelay signal transduction system"/>
    <property type="evidence" value="ECO:0007669"/>
    <property type="project" value="InterPro"/>
</dbReference>
<evidence type="ECO:0000256" key="2">
    <source>
        <dbReference type="ARBA" id="ARBA00022676"/>
    </source>
</evidence>
<dbReference type="Proteomes" id="UP000232133">
    <property type="component" value="Chromosome"/>
</dbReference>
<dbReference type="RefSeq" id="WP_100815555.1">
    <property type="nucleotide sequence ID" value="NZ_CP017803.1"/>
</dbReference>
<sequence length="589" mass="66907">MKSPTKENIKQIATTKNYTTNVYIGSNDDEFISTINKSLNNAKYKIIGFESDGKKLVKNIKKDIPNILLLDTKINNSSYSEITSSIEKINIPHIAIIDDITDKIIEEIIPGNPFGYLIKPIEIEELERMIDVSVKKHNINTLKTINAKDRIKEKNEELLIEKSNSIFLLVTCSALIISGILARNVTWLQWLLLIPTLTMLFLAIISTKKQEKPIPYEKPPFVSIIIPAHNEEYTIAQTVTSISQIDYTLNGKPNFELIVVNDGSTDSTGEKLSELKKDIPILRIVTRKPPKSGKGKGFVLNDALSLSKGEIIGVFDADTQVEKDFLNIVMPYLNNPKVQGVQTRVKMYNKDENFLANMQHVEFESFGNTLIAKDNLGKSGFLGGNGQFVKKQAILDGEKWDGFAVTEDLNLSVKILLKGGQIRYCGETAVYQEAVTDWKSFFKQRTRWAIGNFETIFIYLPKILKSPLPLIKKYGIIEHISFYAFNLFIFFGFIVSMLNAISWFIFHGVTIIRMDAPLIVGIISTIAFIPGISIALLREKAGPLKFIKDIIGYWIYCFHLIPLFFETMFKMIIRKERKWDKTKHKGIEE</sequence>
<keyword evidence="2" id="KW-0328">Glycosyltransferase</keyword>
<dbReference type="Gene3D" id="3.40.50.2300">
    <property type="match status" value="1"/>
</dbReference>
<dbReference type="InterPro" id="IPR029044">
    <property type="entry name" value="Nucleotide-diphossugar_trans"/>
</dbReference>
<keyword evidence="3" id="KW-0808">Transferase</keyword>
<evidence type="ECO:0000313" key="10">
    <source>
        <dbReference type="EMBL" id="ATZ59897.1"/>
    </source>
</evidence>
<dbReference type="SUPFAM" id="SSF53448">
    <property type="entry name" value="Nucleotide-diphospho-sugar transferases"/>
    <property type="match status" value="1"/>
</dbReference>
<feature type="modified residue" description="4-aspartylphosphate" evidence="7">
    <location>
        <position position="71"/>
    </location>
</feature>
<dbReference type="InterPro" id="IPR001789">
    <property type="entry name" value="Sig_transdc_resp-reg_receiver"/>
</dbReference>
<dbReference type="GO" id="GO:0016758">
    <property type="term" value="F:hexosyltransferase activity"/>
    <property type="evidence" value="ECO:0007669"/>
    <property type="project" value="TreeGrafter"/>
</dbReference>
<evidence type="ECO:0000256" key="5">
    <source>
        <dbReference type="ARBA" id="ARBA00022989"/>
    </source>
</evidence>
<dbReference type="PANTHER" id="PTHR43867:SF2">
    <property type="entry name" value="CELLULOSE SYNTHASE CATALYTIC SUBUNIT A [UDP-FORMING]"/>
    <property type="match status" value="1"/>
</dbReference>
<evidence type="ECO:0000259" key="9">
    <source>
        <dbReference type="PROSITE" id="PS50110"/>
    </source>
</evidence>
<feature type="transmembrane region" description="Helical" evidence="8">
    <location>
        <begin position="187"/>
        <end position="205"/>
    </location>
</feature>
<keyword evidence="4 8" id="KW-0812">Transmembrane</keyword>
<feature type="transmembrane region" description="Helical" evidence="8">
    <location>
        <begin position="518"/>
        <end position="538"/>
    </location>
</feature>
<name>A0A2H4U6Z1_METSM</name>
<keyword evidence="6 8" id="KW-0472">Membrane</keyword>
<accession>A0A2H4U6Z1</accession>
<dbReference type="GO" id="GO:0005886">
    <property type="term" value="C:plasma membrane"/>
    <property type="evidence" value="ECO:0007669"/>
    <property type="project" value="TreeGrafter"/>
</dbReference>
<dbReference type="Gene3D" id="3.90.550.10">
    <property type="entry name" value="Spore Coat Polysaccharide Biosynthesis Protein SpsA, Chain A"/>
    <property type="match status" value="1"/>
</dbReference>
<gene>
    <name evidence="10" type="ORF">BK798_05420</name>
</gene>
<keyword evidence="5 8" id="KW-1133">Transmembrane helix</keyword>
<protein>
    <recommendedName>
        <fullName evidence="9">Response regulatory domain-containing protein</fullName>
    </recommendedName>
</protein>
<feature type="transmembrane region" description="Helical" evidence="8">
    <location>
        <begin position="484"/>
        <end position="506"/>
    </location>
</feature>
<dbReference type="EMBL" id="CP017803">
    <property type="protein sequence ID" value="ATZ59897.1"/>
    <property type="molecule type" value="Genomic_DNA"/>
</dbReference>
<evidence type="ECO:0000256" key="1">
    <source>
        <dbReference type="ARBA" id="ARBA00004141"/>
    </source>
</evidence>
<dbReference type="AlphaFoldDB" id="A0A2H4U6Z1"/>
<evidence type="ECO:0000256" key="3">
    <source>
        <dbReference type="ARBA" id="ARBA00022679"/>
    </source>
</evidence>
<keyword evidence="7" id="KW-0597">Phosphoprotein</keyword>
<dbReference type="GeneID" id="35118795"/>
<dbReference type="InterPro" id="IPR011006">
    <property type="entry name" value="CheY-like_superfamily"/>
</dbReference>
<evidence type="ECO:0000256" key="4">
    <source>
        <dbReference type="ARBA" id="ARBA00022692"/>
    </source>
</evidence>
<evidence type="ECO:0000256" key="8">
    <source>
        <dbReference type="SAM" id="Phobius"/>
    </source>
</evidence>
<dbReference type="CDD" id="cd06423">
    <property type="entry name" value="CESA_like"/>
    <property type="match status" value="1"/>
</dbReference>
<dbReference type="SUPFAM" id="SSF52172">
    <property type="entry name" value="CheY-like"/>
    <property type="match status" value="1"/>
</dbReference>
<dbReference type="Pfam" id="PF13641">
    <property type="entry name" value="Glyco_tranf_2_3"/>
    <property type="match status" value="1"/>
</dbReference>
<feature type="domain" description="Response regulatory" evidence="9">
    <location>
        <begin position="21"/>
        <end position="134"/>
    </location>
</feature>
<dbReference type="InterPro" id="IPR050321">
    <property type="entry name" value="Glycosyltr_2/OpgH_subfam"/>
</dbReference>
<organism evidence="10 11">
    <name type="scientific">Methanobrevibacter smithii</name>
    <dbReference type="NCBI Taxonomy" id="2173"/>
    <lineage>
        <taxon>Archaea</taxon>
        <taxon>Methanobacteriati</taxon>
        <taxon>Methanobacteriota</taxon>
        <taxon>Methanomada group</taxon>
        <taxon>Methanobacteria</taxon>
        <taxon>Methanobacteriales</taxon>
        <taxon>Methanobacteriaceae</taxon>
        <taxon>Methanobrevibacter</taxon>
    </lineage>
</organism>
<reference evidence="11" key="1">
    <citation type="submission" date="2016-10" db="EMBL/GenBank/DDBJ databases">
        <authorList>
            <person name="Kim B.-C."/>
            <person name="Jeong H."/>
        </authorList>
    </citation>
    <scope>NUCLEOTIDE SEQUENCE [LARGE SCALE GENOMIC DNA]</scope>
    <source>
        <strain evidence="11">KB11</strain>
    </source>
</reference>